<keyword evidence="11 14" id="KW-0472">Membrane</keyword>
<evidence type="ECO:0000256" key="14">
    <source>
        <dbReference type="PIRNR" id="PIRNR000292"/>
    </source>
</evidence>
<keyword evidence="6 15" id="KW-0812">Transmembrane</keyword>
<comment type="caution">
    <text evidence="18">The sequence shown here is derived from an EMBL/GenBank/DDBJ whole genome shotgun (WGS) entry which is preliminary data.</text>
</comment>
<evidence type="ECO:0000256" key="6">
    <source>
        <dbReference type="ARBA" id="ARBA00022692"/>
    </source>
</evidence>
<evidence type="ECO:0000256" key="7">
    <source>
        <dbReference type="ARBA" id="ARBA00022729"/>
    </source>
</evidence>
<dbReference type="RefSeq" id="WP_345924173.1">
    <property type="nucleotide sequence ID" value="NZ_JBDIVF010000001.1"/>
</dbReference>
<keyword evidence="10 14" id="KW-0560">Oxidoreductase</keyword>
<dbReference type="PANTHER" id="PTHR22888">
    <property type="entry name" value="CYTOCHROME C OXIDASE, SUBUNIT II"/>
    <property type="match status" value="1"/>
</dbReference>
<sequence>MMKSDSTSRLRGLLPLLLVLLSGCQGGILDPKGQVAADEKSLIITATLLMLLVVIPVIVMTLVFAWKYRASNTEAEYRPKWAHSNRIEAVVWIIPVLIVAALAVVTWKTTHKLDPYRPLDSDKPPINVQVVAMNWKWLFIYPDLGIATVNEIAFPKDVPVNFRITSDAAMNSFFIPQLGGQIYAMAGMETKLHLVANEPGTYKGISANYSGAGFSGMKFNAIATPTSAEFEAWVKKARETGTKLDAQAYLALAAPSEANPPAFYTLGEPRLFDAVLHKYMAGRQSMAATDEEIKLAELTRILCETPPSLTLVKEH</sequence>
<dbReference type="EMBL" id="JBEWLZ010000002">
    <property type="protein sequence ID" value="MET1489050.1"/>
    <property type="molecule type" value="Genomic_DNA"/>
</dbReference>
<evidence type="ECO:0000256" key="8">
    <source>
        <dbReference type="ARBA" id="ARBA00022982"/>
    </source>
</evidence>
<comment type="similarity">
    <text evidence="2 14">Belongs to the cytochrome c oxidase subunit 2 family.</text>
</comment>
<feature type="transmembrane region" description="Helical" evidence="15">
    <location>
        <begin position="87"/>
        <end position="107"/>
    </location>
</feature>
<keyword evidence="9 15" id="KW-1133">Transmembrane helix</keyword>
<dbReference type="InterPro" id="IPR011759">
    <property type="entry name" value="Cyt_c_oxidase_su2_TM_dom"/>
</dbReference>
<evidence type="ECO:0000313" key="19">
    <source>
        <dbReference type="Proteomes" id="UP001548590"/>
    </source>
</evidence>
<name>A0ABV2CMB9_9RHOO</name>
<reference evidence="18 19" key="1">
    <citation type="submission" date="2024-07" db="EMBL/GenBank/DDBJ databases">
        <title>Uliginosibacterium paludis KCTC:42655.</title>
        <authorList>
            <person name="Kim M.K."/>
        </authorList>
    </citation>
    <scope>NUCLEOTIDE SEQUENCE [LARGE SCALE GENOMIC DNA]</scope>
    <source>
        <strain evidence="18 19">KCTC 42655</strain>
    </source>
</reference>
<dbReference type="PROSITE" id="PS51257">
    <property type="entry name" value="PROKAR_LIPOPROTEIN"/>
    <property type="match status" value="1"/>
</dbReference>
<keyword evidence="13" id="KW-0449">Lipoprotein</keyword>
<evidence type="ECO:0000256" key="3">
    <source>
        <dbReference type="ARBA" id="ARBA00022448"/>
    </source>
</evidence>
<keyword evidence="12" id="KW-0564">Palmitate</keyword>
<dbReference type="InterPro" id="IPR045187">
    <property type="entry name" value="CcO_II"/>
</dbReference>
<dbReference type="PIRSF" id="PIRSF000292">
    <property type="entry name" value="Ubi_od_II"/>
    <property type="match status" value="1"/>
</dbReference>
<dbReference type="SUPFAM" id="SSF81464">
    <property type="entry name" value="Cytochrome c oxidase subunit II-like, transmembrane region"/>
    <property type="match status" value="1"/>
</dbReference>
<proteinExistence type="inferred from homology"/>
<evidence type="ECO:0000256" key="13">
    <source>
        <dbReference type="ARBA" id="ARBA00023288"/>
    </source>
</evidence>
<dbReference type="PANTHER" id="PTHR22888:SF18">
    <property type="entry name" value="CYTOCHROME BO(3) UBIQUINOL OXIDASE SUBUNIT 2"/>
    <property type="match status" value="1"/>
</dbReference>
<dbReference type="InterPro" id="IPR036257">
    <property type="entry name" value="Cyt_c_oxidase_su2_TM_sf"/>
</dbReference>
<dbReference type="InterPro" id="IPR010514">
    <property type="entry name" value="COX_ARM"/>
</dbReference>
<comment type="subcellular location">
    <subcellularLocation>
        <location evidence="1">Cell membrane</location>
        <topology evidence="1">Multi-pass membrane protein</topology>
    </subcellularLocation>
</comment>
<dbReference type="Proteomes" id="UP001548590">
    <property type="component" value="Unassembled WGS sequence"/>
</dbReference>
<feature type="domain" description="Cytochrome oxidase subunit II transmembrane region profile" evidence="17">
    <location>
        <begin position="20"/>
        <end position="117"/>
    </location>
</feature>
<evidence type="ECO:0000256" key="1">
    <source>
        <dbReference type="ARBA" id="ARBA00004651"/>
    </source>
</evidence>
<keyword evidence="3 14" id="KW-0813">Transport</keyword>
<evidence type="ECO:0000256" key="11">
    <source>
        <dbReference type="ARBA" id="ARBA00023136"/>
    </source>
</evidence>
<accession>A0ABV2CMB9</accession>
<dbReference type="Gene3D" id="2.60.40.420">
    <property type="entry name" value="Cupredoxins - blue copper proteins"/>
    <property type="match status" value="1"/>
</dbReference>
<evidence type="ECO:0000259" key="16">
    <source>
        <dbReference type="PROSITE" id="PS50857"/>
    </source>
</evidence>
<evidence type="ECO:0000256" key="4">
    <source>
        <dbReference type="ARBA" id="ARBA00022475"/>
    </source>
</evidence>
<evidence type="ECO:0000256" key="2">
    <source>
        <dbReference type="ARBA" id="ARBA00007866"/>
    </source>
</evidence>
<evidence type="ECO:0000256" key="15">
    <source>
        <dbReference type="SAM" id="Phobius"/>
    </source>
</evidence>
<dbReference type="Pfam" id="PF06481">
    <property type="entry name" value="COX_ARM"/>
    <property type="match status" value="1"/>
</dbReference>
<dbReference type="NCBIfam" id="TIGR01433">
    <property type="entry name" value="CyoA"/>
    <property type="match status" value="1"/>
</dbReference>
<dbReference type="CDD" id="cd04212">
    <property type="entry name" value="CuRO_UO_II"/>
    <property type="match status" value="1"/>
</dbReference>
<dbReference type="PROSITE" id="PS50999">
    <property type="entry name" value="COX2_TM"/>
    <property type="match status" value="1"/>
</dbReference>
<evidence type="ECO:0000256" key="10">
    <source>
        <dbReference type="ARBA" id="ARBA00023002"/>
    </source>
</evidence>
<protein>
    <recommendedName>
        <fullName evidence="14">Ubiquinol oxidase subunit 2</fullName>
    </recommendedName>
</protein>
<keyword evidence="8 14" id="KW-0249">Electron transport</keyword>
<evidence type="ECO:0000256" key="9">
    <source>
        <dbReference type="ARBA" id="ARBA00022989"/>
    </source>
</evidence>
<keyword evidence="5 14" id="KW-0679">Respiratory chain</keyword>
<evidence type="ECO:0000313" key="18">
    <source>
        <dbReference type="EMBL" id="MET1489050.1"/>
    </source>
</evidence>
<feature type="domain" description="Cytochrome oxidase subunit II copper A binding" evidence="16">
    <location>
        <begin position="123"/>
        <end position="236"/>
    </location>
</feature>
<evidence type="ECO:0000259" key="17">
    <source>
        <dbReference type="PROSITE" id="PS50999"/>
    </source>
</evidence>
<dbReference type="InterPro" id="IPR002429">
    <property type="entry name" value="CcO_II-like_C"/>
</dbReference>
<evidence type="ECO:0000256" key="12">
    <source>
        <dbReference type="ARBA" id="ARBA00023139"/>
    </source>
</evidence>
<dbReference type="Gene3D" id="1.10.287.90">
    <property type="match status" value="1"/>
</dbReference>
<keyword evidence="19" id="KW-1185">Reference proteome</keyword>
<dbReference type="PROSITE" id="PS50857">
    <property type="entry name" value="COX2_CUA"/>
    <property type="match status" value="1"/>
</dbReference>
<dbReference type="SUPFAM" id="SSF49503">
    <property type="entry name" value="Cupredoxins"/>
    <property type="match status" value="1"/>
</dbReference>
<keyword evidence="7" id="KW-0732">Signal</keyword>
<dbReference type="InterPro" id="IPR006333">
    <property type="entry name" value="Cyt_o_ubiquinol_oxidase_su2"/>
</dbReference>
<evidence type="ECO:0000256" key="5">
    <source>
        <dbReference type="ARBA" id="ARBA00022660"/>
    </source>
</evidence>
<gene>
    <name evidence="18" type="primary">cyoA</name>
    <name evidence="18" type="ORF">ABVT11_04380</name>
</gene>
<dbReference type="InterPro" id="IPR034227">
    <property type="entry name" value="CuRO_UO_II"/>
</dbReference>
<keyword evidence="4 14" id="KW-1003">Cell membrane</keyword>
<dbReference type="InterPro" id="IPR008972">
    <property type="entry name" value="Cupredoxin"/>
</dbReference>
<feature type="transmembrane region" description="Helical" evidence="15">
    <location>
        <begin position="42"/>
        <end position="66"/>
    </location>
</feature>
<organism evidence="18 19">
    <name type="scientific">Uliginosibacterium paludis</name>
    <dbReference type="NCBI Taxonomy" id="1615952"/>
    <lineage>
        <taxon>Bacteria</taxon>
        <taxon>Pseudomonadati</taxon>
        <taxon>Pseudomonadota</taxon>
        <taxon>Betaproteobacteria</taxon>
        <taxon>Rhodocyclales</taxon>
        <taxon>Zoogloeaceae</taxon>
        <taxon>Uliginosibacterium</taxon>
    </lineage>
</organism>